<sequence length="68" mass="7642">MVNAAKLTTPEISMPMARRASLHRFLEKRKDRINSRAPYQLNDSSKIGSTTKPLEAKSWLGLGQEISN</sequence>
<dbReference type="PANTHER" id="PTHR33077">
    <property type="entry name" value="PROTEIN TIFY 4A-RELATED-RELATED"/>
    <property type="match status" value="1"/>
</dbReference>
<dbReference type="InterPro" id="IPR018467">
    <property type="entry name" value="CCT_CS"/>
</dbReference>
<dbReference type="EMBL" id="CM007386">
    <property type="protein sequence ID" value="ONK66072.1"/>
    <property type="molecule type" value="Genomic_DNA"/>
</dbReference>
<dbReference type="GO" id="GO:2000022">
    <property type="term" value="P:regulation of jasmonic acid mediated signaling pathway"/>
    <property type="evidence" value="ECO:0007669"/>
    <property type="project" value="TreeGrafter"/>
</dbReference>
<keyword evidence="2" id="KW-1185">Reference proteome</keyword>
<reference evidence="2" key="1">
    <citation type="journal article" date="2017" name="Nat. Commun.">
        <title>The asparagus genome sheds light on the origin and evolution of a young Y chromosome.</title>
        <authorList>
            <person name="Harkess A."/>
            <person name="Zhou J."/>
            <person name="Xu C."/>
            <person name="Bowers J.E."/>
            <person name="Van der Hulst R."/>
            <person name="Ayyampalayam S."/>
            <person name="Mercati F."/>
            <person name="Riccardi P."/>
            <person name="McKain M.R."/>
            <person name="Kakrana A."/>
            <person name="Tang H."/>
            <person name="Ray J."/>
            <person name="Groenendijk J."/>
            <person name="Arikit S."/>
            <person name="Mathioni S.M."/>
            <person name="Nakano M."/>
            <person name="Shan H."/>
            <person name="Telgmann-Rauber A."/>
            <person name="Kanno A."/>
            <person name="Yue Z."/>
            <person name="Chen H."/>
            <person name="Li W."/>
            <person name="Chen Y."/>
            <person name="Xu X."/>
            <person name="Zhang Y."/>
            <person name="Luo S."/>
            <person name="Chen H."/>
            <person name="Gao J."/>
            <person name="Mao Z."/>
            <person name="Pires J.C."/>
            <person name="Luo M."/>
            <person name="Kudrna D."/>
            <person name="Wing R.A."/>
            <person name="Meyers B.C."/>
            <person name="Yi K."/>
            <person name="Kong H."/>
            <person name="Lavrijsen P."/>
            <person name="Sunseri F."/>
            <person name="Falavigna A."/>
            <person name="Ye Y."/>
            <person name="Leebens-Mack J.H."/>
            <person name="Chen G."/>
        </authorList>
    </citation>
    <scope>NUCLEOTIDE SEQUENCE [LARGE SCALE GENOMIC DNA]</scope>
    <source>
        <strain evidence="2">cv. DH0086</strain>
    </source>
</reference>
<dbReference type="Gramene" id="ONK66072">
    <property type="protein sequence ID" value="ONK66072"/>
    <property type="gene ID" value="A4U43_C06F3870"/>
</dbReference>
<accession>A0A5P1EJE8</accession>
<dbReference type="PANTHER" id="PTHR33077:SF52">
    <property type="entry name" value="PROTEIN TIFY 11D"/>
    <property type="match status" value="1"/>
</dbReference>
<evidence type="ECO:0000313" key="1">
    <source>
        <dbReference type="EMBL" id="ONK66072.1"/>
    </source>
</evidence>
<name>A0A5P1EJE8_ASPOF</name>
<organism evidence="1 2">
    <name type="scientific">Asparagus officinalis</name>
    <name type="common">Garden asparagus</name>
    <dbReference type="NCBI Taxonomy" id="4686"/>
    <lineage>
        <taxon>Eukaryota</taxon>
        <taxon>Viridiplantae</taxon>
        <taxon>Streptophyta</taxon>
        <taxon>Embryophyta</taxon>
        <taxon>Tracheophyta</taxon>
        <taxon>Spermatophyta</taxon>
        <taxon>Magnoliopsida</taxon>
        <taxon>Liliopsida</taxon>
        <taxon>Asparagales</taxon>
        <taxon>Asparagaceae</taxon>
        <taxon>Asparagoideae</taxon>
        <taxon>Asparagus</taxon>
    </lineage>
</organism>
<dbReference type="GO" id="GO:0005634">
    <property type="term" value="C:nucleus"/>
    <property type="evidence" value="ECO:0007669"/>
    <property type="project" value="TreeGrafter"/>
</dbReference>
<evidence type="ECO:0000313" key="2">
    <source>
        <dbReference type="Proteomes" id="UP000243459"/>
    </source>
</evidence>
<protein>
    <submittedName>
        <fullName evidence="1">Uncharacterized protein</fullName>
    </submittedName>
</protein>
<dbReference type="Proteomes" id="UP000243459">
    <property type="component" value="Chromosome 6"/>
</dbReference>
<dbReference type="InterPro" id="IPR040390">
    <property type="entry name" value="TIFY/JAZ"/>
</dbReference>
<proteinExistence type="predicted"/>
<dbReference type="GO" id="GO:0009611">
    <property type="term" value="P:response to wounding"/>
    <property type="evidence" value="ECO:0007669"/>
    <property type="project" value="TreeGrafter"/>
</dbReference>
<dbReference type="Pfam" id="PF09425">
    <property type="entry name" value="Jas_motif"/>
    <property type="match status" value="1"/>
</dbReference>
<dbReference type="GO" id="GO:0031347">
    <property type="term" value="P:regulation of defense response"/>
    <property type="evidence" value="ECO:0007669"/>
    <property type="project" value="TreeGrafter"/>
</dbReference>
<dbReference type="AlphaFoldDB" id="A0A5P1EJE8"/>
<dbReference type="OMA" id="ISMPMAR"/>
<gene>
    <name evidence="1" type="ORF">A4U43_C06F3870</name>
</gene>